<dbReference type="EMBL" id="PVWP01000008">
    <property type="protein sequence ID" value="PSB36701.1"/>
    <property type="molecule type" value="Genomic_DNA"/>
</dbReference>
<evidence type="ECO:0000313" key="2">
    <source>
        <dbReference type="Proteomes" id="UP000238218"/>
    </source>
</evidence>
<evidence type="ECO:0000313" key="1">
    <source>
        <dbReference type="EMBL" id="PSB36701.1"/>
    </source>
</evidence>
<keyword evidence="2" id="KW-1185">Reference proteome</keyword>
<evidence type="ECO:0008006" key="3">
    <source>
        <dbReference type="Google" id="ProtNLM"/>
    </source>
</evidence>
<gene>
    <name evidence="1" type="ORF">C7B81_12235</name>
</gene>
<protein>
    <recommendedName>
        <fullName evidence="3">Glycosyltransferase</fullName>
    </recommendedName>
</protein>
<name>A0ABX5F5T1_9CHRO</name>
<dbReference type="RefSeq" id="WP_106222118.1">
    <property type="nucleotide sequence ID" value="NZ_PVWP01000008.1"/>
</dbReference>
<proteinExistence type="predicted"/>
<dbReference type="Proteomes" id="UP000238218">
    <property type="component" value="Unassembled WGS sequence"/>
</dbReference>
<organism evidence="1 2">
    <name type="scientific">Aphanothece cf. minutissima CCALA 015</name>
    <dbReference type="NCBI Taxonomy" id="2107695"/>
    <lineage>
        <taxon>Bacteria</taxon>
        <taxon>Bacillati</taxon>
        <taxon>Cyanobacteriota</taxon>
        <taxon>Cyanophyceae</taxon>
        <taxon>Oscillatoriophycideae</taxon>
        <taxon>Chroococcales</taxon>
        <taxon>Aphanothecaceae</taxon>
        <taxon>Aphanothece</taxon>
    </lineage>
</organism>
<comment type="caution">
    <text evidence="1">The sequence shown here is derived from an EMBL/GenBank/DDBJ whole genome shotgun (WGS) entry which is preliminary data.</text>
</comment>
<sequence length="312" mass="35268">MKNLIITSSFGYHPVQLIPFLESAQRACKEAEVTIITSPSDAVRYAILNERYPNLRFFQIPERKRSRRPAENGTPSQVRQRLKKAKLIALLLLKSKLGLRPIIRHDRPSVLGLSLLNVHVCLRRYFAARDLLAERDDGDMGSVLLADVRDVIFQSDPFAHVGSGRYTGDEILKVRDCHSNAVWIKAAYGEEIFQQLADRVSVCSGVSIGTIGSMREYLDAFCRETIRVMQDKCLDTLPVWDQAFHIKMLLLDGFPFQTVPWNGFVATVAQAGGEHLRVNGDGLVEVDGRVPAILHQYDRHPPIQEHIHATYR</sequence>
<reference evidence="1 2" key="1">
    <citation type="submission" date="2018-03" db="EMBL/GenBank/DDBJ databases">
        <title>The ancient ancestry and fast evolution of plastids.</title>
        <authorList>
            <person name="Moore K.R."/>
            <person name="Magnabosco C."/>
            <person name="Momper L."/>
            <person name="Gold D.A."/>
            <person name="Bosak T."/>
            <person name="Fournier G.P."/>
        </authorList>
    </citation>
    <scope>NUCLEOTIDE SEQUENCE [LARGE SCALE GENOMIC DNA]</scope>
    <source>
        <strain evidence="1 2">CCALA 015</strain>
    </source>
</reference>
<accession>A0ABX5F5T1</accession>